<evidence type="ECO:0000256" key="1">
    <source>
        <dbReference type="SAM" id="Coils"/>
    </source>
</evidence>
<dbReference type="PANTHER" id="PTHR21715">
    <property type="entry name" value="RH04127P"/>
    <property type="match status" value="1"/>
</dbReference>
<dbReference type="AlphaFoldDB" id="A0A8S1RFK9"/>
<dbReference type="PANTHER" id="PTHR21715:SF0">
    <property type="entry name" value="RH04127P"/>
    <property type="match status" value="1"/>
</dbReference>
<dbReference type="Proteomes" id="UP000692954">
    <property type="component" value="Unassembled WGS sequence"/>
</dbReference>
<protein>
    <recommendedName>
        <fullName evidence="4">WW domain-containing protein</fullName>
    </recommendedName>
</protein>
<evidence type="ECO:0000313" key="2">
    <source>
        <dbReference type="EMBL" id="CAD8126728.1"/>
    </source>
</evidence>
<comment type="caution">
    <text evidence="2">The sequence shown here is derived from an EMBL/GenBank/DDBJ whole genome shotgun (WGS) entry which is preliminary data.</text>
</comment>
<keyword evidence="3" id="KW-1185">Reference proteome</keyword>
<dbReference type="InterPro" id="IPR053233">
    <property type="entry name" value="ABRA-related"/>
</dbReference>
<dbReference type="EMBL" id="CAJJDN010000170">
    <property type="protein sequence ID" value="CAD8126728.1"/>
    <property type="molecule type" value="Genomic_DNA"/>
</dbReference>
<feature type="coiled-coil region" evidence="1">
    <location>
        <begin position="595"/>
        <end position="653"/>
    </location>
</feature>
<proteinExistence type="predicted"/>
<keyword evidence="1" id="KW-0175">Coiled coil</keyword>
<feature type="coiled-coil region" evidence="1">
    <location>
        <begin position="181"/>
        <end position="379"/>
    </location>
</feature>
<gene>
    <name evidence="2" type="ORF">PSON_ATCC_30995.1.T1700026</name>
</gene>
<accession>A0A8S1RFK9</accession>
<sequence>MFGMNHQMNRSFNENDETQTLEEEIMEDYSPTKQEIREYAIHLGMNLPEDNQYLDIAKAGLKAKLPEEWKICSKKINGEEQVFYKNRETQEIIFDHPCDVIYAKKYMEAKQIDTQNQKKKKSTGINKFKKDIEKYREPNYLDGNEEAESFMMDSNLYYDNRQNQGYVLQNPIQTTATQNLLSQVDQEFAKQAQDYEEEKKKDVIKLKEENKQKLNKMELMLMNEADPELFELKEEYEKQKENLNRSEEEKKKKVKRKVEDDMEQNILNQKNQMAKQLERNLENYEYEQEKTMKNKLRFLEQELQGQQKDIIKRINQRQKELSDSDSKWMKQMQEKKKNVENQLNKYKKEFTQEIYTKMQQIEQENIKKLRQEQETIKRKLMTEFDQTKREYKFEIIDLQEENQRMVRSIKDEMKSQYDPKFNQIQQEFSDQLQNIELSESKMLQSQIYDYRKLDIEQRKQENIKKITQQKDKLSQQIQTKLINCERQIFDQYQEMKKKLEETQRQKLEKIQKDYEKKTGKILGNGKEIDLCMEINQTKSLIHELKEEIKQYKRKKMESEEKLTSMNIVVSKYDLQNELKQKEVIKFELDRLQYLVEQYKQDDKVADKELELLEHNYQEMIRKHQEFQQRQQTMQNMIQSVNELREQLVANQNQSNDNSKFQSNLFRQTGPKNFGTEINIQNNLSMNQSVVIEENAVQMRKWKLILLDERVALNREQQLYKTDKEKIKQMRRKLLIDSEQLRSQIGMSQQFDQNDMKNNLIKKLKSEIREQQLKIADDTEKSNNWRQTLKQKSKILDQMELNINDTNPQPELLHSLEQLYLLYSKIGEMELELGDEIEEQQISKNNESYFNQINIVQQEPSQQQETQQQYFDTVIQLDGSKLFNFEQPEKFTKYRMQLIQQKEWFQNYKYRVLATNPYNIDSRERFQRYQQFLHCQV</sequence>
<feature type="coiled-coil region" evidence="1">
    <location>
        <begin position="456"/>
        <end position="561"/>
    </location>
</feature>
<evidence type="ECO:0000313" key="3">
    <source>
        <dbReference type="Proteomes" id="UP000692954"/>
    </source>
</evidence>
<dbReference type="OrthoDB" id="6344460at2759"/>
<organism evidence="2 3">
    <name type="scientific">Paramecium sonneborni</name>
    <dbReference type="NCBI Taxonomy" id="65129"/>
    <lineage>
        <taxon>Eukaryota</taxon>
        <taxon>Sar</taxon>
        <taxon>Alveolata</taxon>
        <taxon>Ciliophora</taxon>
        <taxon>Intramacronucleata</taxon>
        <taxon>Oligohymenophorea</taxon>
        <taxon>Peniculida</taxon>
        <taxon>Parameciidae</taxon>
        <taxon>Paramecium</taxon>
    </lineage>
</organism>
<evidence type="ECO:0008006" key="4">
    <source>
        <dbReference type="Google" id="ProtNLM"/>
    </source>
</evidence>
<name>A0A8S1RFK9_9CILI</name>
<feature type="coiled-coil region" evidence="1">
    <location>
        <begin position="712"/>
        <end position="780"/>
    </location>
</feature>
<reference evidence="2" key="1">
    <citation type="submission" date="2021-01" db="EMBL/GenBank/DDBJ databases">
        <authorList>
            <consortium name="Genoscope - CEA"/>
            <person name="William W."/>
        </authorList>
    </citation>
    <scope>NUCLEOTIDE SEQUENCE</scope>
</reference>